<gene>
    <name evidence="1" type="ORF">LSAA_14392</name>
</gene>
<dbReference type="AlphaFoldDB" id="A0A7R8D6M9"/>
<dbReference type="InterPro" id="IPR037239">
    <property type="entry name" value="OSBP_sf"/>
</dbReference>
<dbReference type="PANTHER" id="PTHR10972:SF209">
    <property type="entry name" value="OXYSTEROL-BINDING PROTEIN"/>
    <property type="match status" value="1"/>
</dbReference>
<evidence type="ECO:0000313" key="2">
    <source>
        <dbReference type="Proteomes" id="UP000675881"/>
    </source>
</evidence>
<dbReference type="FunFam" id="2.40.160.120:FF:000005">
    <property type="entry name" value="Oxysterol-binding protein"/>
    <property type="match status" value="1"/>
</dbReference>
<dbReference type="Pfam" id="PF01237">
    <property type="entry name" value="Oxysterol_BP"/>
    <property type="match status" value="1"/>
</dbReference>
<protein>
    <submittedName>
        <fullName evidence="1">OSBPL1_2</fullName>
    </submittedName>
</protein>
<dbReference type="EMBL" id="HG994587">
    <property type="protein sequence ID" value="CAF3019248.1"/>
    <property type="molecule type" value="Genomic_DNA"/>
</dbReference>
<reference evidence="1" key="1">
    <citation type="submission" date="2021-02" db="EMBL/GenBank/DDBJ databases">
        <authorList>
            <person name="Bekaert M."/>
        </authorList>
    </citation>
    <scope>NUCLEOTIDE SEQUENCE</scope>
    <source>
        <strain evidence="1">IoA-00</strain>
    </source>
</reference>
<dbReference type="InterPro" id="IPR000648">
    <property type="entry name" value="Oxysterol-bd"/>
</dbReference>
<keyword evidence="2" id="KW-1185">Reference proteome</keyword>
<name>A0A7R8D6M9_LEPSM</name>
<accession>A0A7R8D6M9</accession>
<dbReference type="Proteomes" id="UP000675881">
    <property type="component" value="Chromosome 8"/>
</dbReference>
<dbReference type="GO" id="GO:0005886">
    <property type="term" value="C:plasma membrane"/>
    <property type="evidence" value="ECO:0007669"/>
    <property type="project" value="TreeGrafter"/>
</dbReference>
<dbReference type="GO" id="GO:0032934">
    <property type="term" value="F:sterol binding"/>
    <property type="evidence" value="ECO:0007669"/>
    <property type="project" value="TreeGrafter"/>
</dbReference>
<dbReference type="GO" id="GO:0097038">
    <property type="term" value="C:perinuclear endoplasmic reticulum"/>
    <property type="evidence" value="ECO:0007669"/>
    <property type="project" value="TreeGrafter"/>
</dbReference>
<proteinExistence type="predicted"/>
<dbReference type="PANTHER" id="PTHR10972">
    <property type="entry name" value="OXYSTEROL-BINDING PROTEIN-RELATED"/>
    <property type="match status" value="1"/>
</dbReference>
<dbReference type="SUPFAM" id="SSF144000">
    <property type="entry name" value="Oxysterol-binding protein-like"/>
    <property type="match status" value="1"/>
</dbReference>
<dbReference type="OrthoDB" id="416222at2759"/>
<dbReference type="Gene3D" id="2.40.160.120">
    <property type="match status" value="1"/>
</dbReference>
<organism evidence="1 2">
    <name type="scientific">Lepeophtheirus salmonis</name>
    <name type="common">Salmon louse</name>
    <name type="synonym">Caligus salmonis</name>
    <dbReference type="NCBI Taxonomy" id="72036"/>
    <lineage>
        <taxon>Eukaryota</taxon>
        <taxon>Metazoa</taxon>
        <taxon>Ecdysozoa</taxon>
        <taxon>Arthropoda</taxon>
        <taxon>Crustacea</taxon>
        <taxon>Multicrustacea</taxon>
        <taxon>Hexanauplia</taxon>
        <taxon>Copepoda</taxon>
        <taxon>Siphonostomatoida</taxon>
        <taxon>Caligidae</taxon>
        <taxon>Lepeophtheirus</taxon>
    </lineage>
</organism>
<evidence type="ECO:0000313" key="1">
    <source>
        <dbReference type="EMBL" id="CAF3019248.1"/>
    </source>
</evidence>
<dbReference type="Gene3D" id="3.30.70.3490">
    <property type="match status" value="1"/>
</dbReference>
<sequence>MPVAWNEPLSFLERISEYVNYAFLLKVAHSTEESDIINRLQLVTTFAVSSLASNNERLGKPFNPLLGETYELRNSEVRILCEQVGHHPPVSAFYAEHPDGSFVFQGSINPKVKFWGKSVEFSPKGTLSVHFPAFNETFTWSNVNCIVHNVIVGSLWMEHTGTMEIVNQKTKHRCVLTFKPGSWHSEPNNLHVVEGFLLDPNKNKLRFIYGKWTEFLCTVSIPSFEDFFKVKAEKIDIGATKLPKHCPLNMCEISGSSLLWQADPRPEDSDIFYNFTEFAIRLNEIRANESYLHTDCRHRPDIRALENGLLDLAASEKERLENKQREYRKPYKGKNESDWWTPKWFIPSKNEFTKESDWKYVGGFWEDPKRSIPRSDSLKIPDIF</sequence>
<dbReference type="GO" id="GO:0005829">
    <property type="term" value="C:cytosol"/>
    <property type="evidence" value="ECO:0007669"/>
    <property type="project" value="TreeGrafter"/>
</dbReference>